<evidence type="ECO:0000313" key="2">
    <source>
        <dbReference type="EMBL" id="GJT58387.1"/>
    </source>
</evidence>
<accession>A0ABQ5F735</accession>
<evidence type="ECO:0000313" key="3">
    <source>
        <dbReference type="Proteomes" id="UP001151760"/>
    </source>
</evidence>
<dbReference type="Proteomes" id="UP001151760">
    <property type="component" value="Unassembled WGS sequence"/>
</dbReference>
<name>A0ABQ5F735_9ASTR</name>
<dbReference type="Pfam" id="PF13960">
    <property type="entry name" value="DUF4218"/>
    <property type="match status" value="1"/>
</dbReference>
<dbReference type="InterPro" id="IPR025452">
    <property type="entry name" value="DUF4218"/>
</dbReference>
<organism evidence="2 3">
    <name type="scientific">Tanacetum coccineum</name>
    <dbReference type="NCBI Taxonomy" id="301880"/>
    <lineage>
        <taxon>Eukaryota</taxon>
        <taxon>Viridiplantae</taxon>
        <taxon>Streptophyta</taxon>
        <taxon>Embryophyta</taxon>
        <taxon>Tracheophyta</taxon>
        <taxon>Spermatophyta</taxon>
        <taxon>Magnoliopsida</taxon>
        <taxon>eudicotyledons</taxon>
        <taxon>Gunneridae</taxon>
        <taxon>Pentapetalae</taxon>
        <taxon>asterids</taxon>
        <taxon>campanulids</taxon>
        <taxon>Asterales</taxon>
        <taxon>Asteraceae</taxon>
        <taxon>Asteroideae</taxon>
        <taxon>Anthemideae</taxon>
        <taxon>Anthemidinae</taxon>
        <taxon>Tanacetum</taxon>
    </lineage>
</organism>
<dbReference type="PANTHER" id="PTHR10775:SF185">
    <property type="entry name" value="OS08G0208400 PROTEIN"/>
    <property type="match status" value="1"/>
</dbReference>
<dbReference type="Pfam" id="PF02992">
    <property type="entry name" value="Transposase_21"/>
    <property type="match status" value="1"/>
</dbReference>
<dbReference type="PANTHER" id="PTHR10775">
    <property type="entry name" value="OS08G0208400 PROTEIN"/>
    <property type="match status" value="1"/>
</dbReference>
<keyword evidence="3" id="KW-1185">Reference proteome</keyword>
<reference evidence="2" key="1">
    <citation type="journal article" date="2022" name="Int. J. Mol. Sci.">
        <title>Draft Genome of Tanacetum Coccineum: Genomic Comparison of Closely Related Tanacetum-Family Plants.</title>
        <authorList>
            <person name="Yamashiro T."/>
            <person name="Shiraishi A."/>
            <person name="Nakayama K."/>
            <person name="Satake H."/>
        </authorList>
    </citation>
    <scope>NUCLEOTIDE SEQUENCE</scope>
</reference>
<dbReference type="EMBL" id="BQNB010017015">
    <property type="protein sequence ID" value="GJT58387.1"/>
    <property type="molecule type" value="Genomic_DNA"/>
</dbReference>
<protein>
    <submittedName>
        <fullName evidence="2">Zinc finger, PHD-type containing protein</fullName>
    </submittedName>
</protein>
<proteinExistence type="predicted"/>
<comment type="caution">
    <text evidence="2">The sequence shown here is derived from an EMBL/GenBank/DDBJ whole genome shotgun (WGS) entry which is preliminary data.</text>
</comment>
<sequence>MSDMTACLNDLSYIPMNNEQNKSTQGDIEFFQFVFPLSKGYKLPPSYYAIKKTFKTIGLGYESIHACVNDCFLFRGEDNKDKQLCSVCNTSRRKDNNTTGKKVPKKVLGYFPIIPRLQRLYKSSHTVKEMTWHATGKCTEPGKIQHPVNGRAWKKFDTPYLKFTTEPRNVRLGLAADGFNPFGNLKSYLMLMLLILGPKSPGKDIDVYLRPLIDDLKDLWALKGVETIDVATGQKFNMRAMVLWTINVFPARRSLSGWSGQGYMACPTCNEDIPSMRETEDEDPPREFNRAQIMTQLSRLPTLEKGKHSSYGGVKIKHNVLVELNYTTKARQDLKILGIRSELWLSQNKSRKCSKPQAKYSFTPENRKKFCQLIKGVKIPDGFRSNFKHKVTANDSNITGLKSHDYHIMMQCLLPYGLQQYLPSSVATPIIELCSFFKQICSRTLMEDDMVKAQSKVIDILCNLKLIYPPAFFDIMIYLVIHLPPEALEGGPVPPVILLDHQELKKVIWYALHNTPEINMYRAKFKSEFPNQDMKEEFPGCRDERRTTQNSGICSPSEKDGEMYYGQLEEILEFSYMSFKVVLFRVKLFDTRNEGRKIKRFVIRNNITQIWSHEDDHDVIHFDNSFVLALSTSLDDLDFATLNIDGQSMDVDAPTDIIDVDKDDDLIDDEDALPYDLANSDDEDLTNDDDDDVVVYSSEEED</sequence>
<dbReference type="InterPro" id="IPR004242">
    <property type="entry name" value="Transposase_21"/>
</dbReference>
<evidence type="ECO:0000259" key="1">
    <source>
        <dbReference type="Pfam" id="PF13960"/>
    </source>
</evidence>
<gene>
    <name evidence="2" type="ORF">Tco_1001920</name>
</gene>
<reference evidence="2" key="2">
    <citation type="submission" date="2022-01" db="EMBL/GenBank/DDBJ databases">
        <authorList>
            <person name="Yamashiro T."/>
            <person name="Shiraishi A."/>
            <person name="Satake H."/>
            <person name="Nakayama K."/>
        </authorList>
    </citation>
    <scope>NUCLEOTIDE SEQUENCE</scope>
</reference>
<feature type="domain" description="DUF4218" evidence="1">
    <location>
        <begin position="440"/>
        <end position="493"/>
    </location>
</feature>